<evidence type="ECO:0000313" key="2">
    <source>
        <dbReference type="EMBL" id="TWF83027.1"/>
    </source>
</evidence>
<dbReference type="OrthoDB" id="3601922at2"/>
<dbReference type="GO" id="GO:0016020">
    <property type="term" value="C:membrane"/>
    <property type="evidence" value="ECO:0007669"/>
    <property type="project" value="TreeGrafter"/>
</dbReference>
<evidence type="ECO:0000313" key="3">
    <source>
        <dbReference type="Proteomes" id="UP000317940"/>
    </source>
</evidence>
<accession>A0A561T7E2</accession>
<dbReference type="InterPro" id="IPR000073">
    <property type="entry name" value="AB_hydrolase_1"/>
</dbReference>
<dbReference type="InterPro" id="IPR000639">
    <property type="entry name" value="Epox_hydrolase-like"/>
</dbReference>
<dbReference type="Gene3D" id="3.40.50.1820">
    <property type="entry name" value="alpha/beta hydrolase"/>
    <property type="match status" value="1"/>
</dbReference>
<protein>
    <submittedName>
        <fullName evidence="2">Pimeloyl-ACP methyl ester carboxylesterase</fullName>
    </submittedName>
</protein>
<dbReference type="PRINTS" id="PR00412">
    <property type="entry name" value="EPOXHYDRLASE"/>
</dbReference>
<reference evidence="2 3" key="1">
    <citation type="submission" date="2019-06" db="EMBL/GenBank/DDBJ databases">
        <title>Sequencing the genomes of 1000 actinobacteria strains.</title>
        <authorList>
            <person name="Klenk H.-P."/>
        </authorList>
    </citation>
    <scope>NUCLEOTIDE SEQUENCE [LARGE SCALE GENOMIC DNA]</scope>
    <source>
        <strain evidence="2 3">DSM 44826</strain>
    </source>
</reference>
<dbReference type="Proteomes" id="UP000317940">
    <property type="component" value="Unassembled WGS sequence"/>
</dbReference>
<dbReference type="SUPFAM" id="SSF53474">
    <property type="entry name" value="alpha/beta-Hydrolases"/>
    <property type="match status" value="1"/>
</dbReference>
<comment type="caution">
    <text evidence="2">The sequence shown here is derived from an EMBL/GenBank/DDBJ whole genome shotgun (WGS) entry which is preliminary data.</text>
</comment>
<dbReference type="PANTHER" id="PTHR43798:SF33">
    <property type="entry name" value="HYDROLASE, PUTATIVE (AFU_ORTHOLOGUE AFUA_2G14860)-RELATED"/>
    <property type="match status" value="1"/>
</dbReference>
<gene>
    <name evidence="2" type="ORF">FHX73_14510</name>
</gene>
<evidence type="ECO:0000259" key="1">
    <source>
        <dbReference type="Pfam" id="PF00561"/>
    </source>
</evidence>
<sequence length="313" mass="34164">MTITLTPPPPAEPLVIGHHWRGYRCASRLVHSTDPRLAPVVLIGGAFQTKESWGRIERGLTDHADLLAVDLPGWGAGEPLPERFGADFMAEALCHMLDELGLPRVNVVAGSYGTAVAYLLAQRCPERVEKMVLAGTMTSIPSTARAAMQHTVDLLTAGRTTEFAEATAALLVNPERLDAVTRGSQVRRFLIRRMTSLTPDEIEQHLTNTRRLLRHQPLDPSCPPAAPVLVTTGEHDGFTTPELCRELAATCADSWFARVADADHMLLLERPDELVDLILRFLSGRPLAGLPYCRSVERVSPTPAKVVGPRGRG</sequence>
<dbReference type="InterPro" id="IPR050266">
    <property type="entry name" value="AB_hydrolase_sf"/>
</dbReference>
<proteinExistence type="predicted"/>
<dbReference type="RefSeq" id="WP_145910270.1">
    <property type="nucleotide sequence ID" value="NZ_BAAAMZ010000009.1"/>
</dbReference>
<dbReference type="Pfam" id="PF00561">
    <property type="entry name" value="Abhydrolase_1"/>
    <property type="match status" value="1"/>
</dbReference>
<dbReference type="EMBL" id="VIWT01000004">
    <property type="protein sequence ID" value="TWF83027.1"/>
    <property type="molecule type" value="Genomic_DNA"/>
</dbReference>
<keyword evidence="3" id="KW-1185">Reference proteome</keyword>
<dbReference type="InterPro" id="IPR029058">
    <property type="entry name" value="AB_hydrolase_fold"/>
</dbReference>
<dbReference type="PRINTS" id="PR00111">
    <property type="entry name" value="ABHYDROLASE"/>
</dbReference>
<feature type="domain" description="AB hydrolase-1" evidence="1">
    <location>
        <begin position="39"/>
        <end position="271"/>
    </location>
</feature>
<dbReference type="GO" id="GO:0003824">
    <property type="term" value="F:catalytic activity"/>
    <property type="evidence" value="ECO:0007669"/>
    <property type="project" value="InterPro"/>
</dbReference>
<name>A0A561T7E2_9ACTN</name>
<dbReference type="AlphaFoldDB" id="A0A561T7E2"/>
<dbReference type="PANTHER" id="PTHR43798">
    <property type="entry name" value="MONOACYLGLYCEROL LIPASE"/>
    <property type="match status" value="1"/>
</dbReference>
<organism evidence="2 3">
    <name type="scientific">Kitasatospora viridis</name>
    <dbReference type="NCBI Taxonomy" id="281105"/>
    <lineage>
        <taxon>Bacteria</taxon>
        <taxon>Bacillati</taxon>
        <taxon>Actinomycetota</taxon>
        <taxon>Actinomycetes</taxon>
        <taxon>Kitasatosporales</taxon>
        <taxon>Streptomycetaceae</taxon>
        <taxon>Kitasatospora</taxon>
    </lineage>
</organism>